<keyword evidence="12" id="KW-1185">Reference proteome</keyword>
<comment type="subcellular location">
    <subcellularLocation>
        <location evidence="1">Secreted</location>
    </subcellularLocation>
</comment>
<feature type="region of interest" description="Disordered" evidence="7">
    <location>
        <begin position="541"/>
        <end position="573"/>
    </location>
</feature>
<dbReference type="Pfam" id="PF07678">
    <property type="entry name" value="TED_complement"/>
    <property type="match status" value="1"/>
</dbReference>
<dbReference type="InterPro" id="IPR011625">
    <property type="entry name" value="A2M_N_BRD"/>
</dbReference>
<dbReference type="Pfam" id="PF17789">
    <property type="entry name" value="MG4"/>
    <property type="match status" value="1"/>
</dbReference>
<dbReference type="GO" id="GO:0005615">
    <property type="term" value="C:extracellular space"/>
    <property type="evidence" value="ECO:0007669"/>
    <property type="project" value="InterPro"/>
</dbReference>
<organism evidence="12 13">
    <name type="scientific">Octopus sinensis</name>
    <name type="common">East Asian common octopus</name>
    <dbReference type="NCBI Taxonomy" id="2607531"/>
    <lineage>
        <taxon>Eukaryota</taxon>
        <taxon>Metazoa</taxon>
        <taxon>Spiralia</taxon>
        <taxon>Lophotrochozoa</taxon>
        <taxon>Mollusca</taxon>
        <taxon>Cephalopoda</taxon>
        <taxon>Coleoidea</taxon>
        <taxon>Octopodiformes</taxon>
        <taxon>Octopoda</taxon>
        <taxon>Incirrata</taxon>
        <taxon>Octopodidae</taxon>
        <taxon>Octopus</taxon>
    </lineage>
</organism>
<dbReference type="InterPro" id="IPR009048">
    <property type="entry name" value="A-macroglobulin_rcpt-bd"/>
</dbReference>
<dbReference type="Proteomes" id="UP000515154">
    <property type="component" value="Linkage group LG6"/>
</dbReference>
<keyword evidence="3" id="KW-0964">Secreted</keyword>
<dbReference type="SUPFAM" id="SSF49410">
    <property type="entry name" value="Alpha-macroglobulin receptor domain"/>
    <property type="match status" value="1"/>
</dbReference>
<accession>A0A6P7SFU5</accession>
<dbReference type="GO" id="GO:0004867">
    <property type="term" value="F:serine-type endopeptidase inhibitor activity"/>
    <property type="evidence" value="ECO:0007669"/>
    <property type="project" value="UniProtKB-KW"/>
</dbReference>
<evidence type="ECO:0000259" key="10">
    <source>
        <dbReference type="SMART" id="SM01360"/>
    </source>
</evidence>
<dbReference type="SUPFAM" id="SSF81296">
    <property type="entry name" value="E set domains"/>
    <property type="match status" value="1"/>
</dbReference>
<dbReference type="PANTHER" id="PTHR11412:SF171">
    <property type="entry name" value="PREGNANCY ZONE PROTEIN-LIKE PROTEIN"/>
    <property type="match status" value="1"/>
</dbReference>
<comment type="similarity">
    <text evidence="2">Belongs to the protease inhibitor I39 (alpha-2-macroglobulin) family.</text>
</comment>
<evidence type="ECO:0000256" key="7">
    <source>
        <dbReference type="SAM" id="MobiDB-lite"/>
    </source>
</evidence>
<dbReference type="Gene3D" id="2.20.130.20">
    <property type="match status" value="1"/>
</dbReference>
<keyword evidence="6" id="KW-1015">Disulfide bond</keyword>
<evidence type="ECO:0000256" key="5">
    <source>
        <dbReference type="ARBA" id="ARBA00022900"/>
    </source>
</evidence>
<dbReference type="InterPro" id="IPR001599">
    <property type="entry name" value="Macroglobln_a2"/>
</dbReference>
<gene>
    <name evidence="13" type="primary">LOC115212738</name>
</gene>
<evidence type="ECO:0000259" key="9">
    <source>
        <dbReference type="SMART" id="SM01359"/>
    </source>
</evidence>
<dbReference type="SUPFAM" id="SSF48239">
    <property type="entry name" value="Terpenoid cyclases/Protein prenyltransferases"/>
    <property type="match status" value="1"/>
</dbReference>
<dbReference type="Pfam" id="PF01835">
    <property type="entry name" value="MG2"/>
    <property type="match status" value="1"/>
</dbReference>
<dbReference type="PANTHER" id="PTHR11412">
    <property type="entry name" value="MACROGLOBULIN / COMPLEMENT"/>
    <property type="match status" value="1"/>
</dbReference>
<dbReference type="InterPro" id="IPR014756">
    <property type="entry name" value="Ig_E-set"/>
</dbReference>
<feature type="chain" id="PRO_5028274305" evidence="8">
    <location>
        <begin position="24"/>
        <end position="1778"/>
    </location>
</feature>
<reference evidence="13" key="1">
    <citation type="submission" date="2025-08" db="UniProtKB">
        <authorList>
            <consortium name="RefSeq"/>
        </authorList>
    </citation>
    <scope>IDENTIFICATION</scope>
</reference>
<dbReference type="Pfam" id="PF07677">
    <property type="entry name" value="A2M_recep"/>
    <property type="match status" value="1"/>
</dbReference>
<dbReference type="RefSeq" id="XP_029637247.1">
    <property type="nucleotide sequence ID" value="XM_029781387.2"/>
</dbReference>
<dbReference type="InterPro" id="IPR036595">
    <property type="entry name" value="A-macroglobulin_rcpt-bd_sf"/>
</dbReference>
<feature type="domain" description="Alpha-2-macroglobulin bait region" evidence="9">
    <location>
        <begin position="457"/>
        <end position="666"/>
    </location>
</feature>
<keyword evidence="4" id="KW-0646">Protease inhibitor</keyword>
<dbReference type="Gene3D" id="2.60.40.1940">
    <property type="match status" value="1"/>
</dbReference>
<evidence type="ECO:0000256" key="3">
    <source>
        <dbReference type="ARBA" id="ARBA00022525"/>
    </source>
</evidence>
<dbReference type="Gene3D" id="2.60.40.1930">
    <property type="match status" value="2"/>
</dbReference>
<dbReference type="Gene3D" id="2.60.40.690">
    <property type="entry name" value="Alpha-macroglobulin, receptor-binding domain"/>
    <property type="match status" value="1"/>
</dbReference>
<name>A0A6P7SFU5_9MOLL</name>
<dbReference type="Pfam" id="PF17791">
    <property type="entry name" value="MG3"/>
    <property type="match status" value="1"/>
</dbReference>
<dbReference type="InterPro" id="IPR050473">
    <property type="entry name" value="A2M/Complement_sys"/>
</dbReference>
<dbReference type="InterPro" id="IPR040839">
    <property type="entry name" value="MG4"/>
</dbReference>
<evidence type="ECO:0000256" key="4">
    <source>
        <dbReference type="ARBA" id="ARBA00022690"/>
    </source>
</evidence>
<evidence type="ECO:0000256" key="1">
    <source>
        <dbReference type="ARBA" id="ARBA00004613"/>
    </source>
</evidence>
<feature type="compositionally biased region" description="Basic residues" evidence="7">
    <location>
        <begin position="553"/>
        <end position="567"/>
    </location>
</feature>
<dbReference type="KEGG" id="osn:115212738"/>
<feature type="domain" description="Alpha-2-macroglobulin" evidence="10">
    <location>
        <begin position="807"/>
        <end position="897"/>
    </location>
</feature>
<dbReference type="SMART" id="SM01359">
    <property type="entry name" value="A2M_N_2"/>
    <property type="match status" value="1"/>
</dbReference>
<evidence type="ECO:0000259" key="11">
    <source>
        <dbReference type="SMART" id="SM01361"/>
    </source>
</evidence>
<proteinExistence type="inferred from homology"/>
<dbReference type="InterPro" id="IPR011626">
    <property type="entry name" value="Alpha-macroglobulin_TED"/>
</dbReference>
<dbReference type="Gene3D" id="2.60.40.10">
    <property type="entry name" value="Immunoglobulins"/>
    <property type="match status" value="2"/>
</dbReference>
<evidence type="ECO:0000256" key="8">
    <source>
        <dbReference type="SAM" id="SignalP"/>
    </source>
</evidence>
<dbReference type="Gene3D" id="1.50.10.20">
    <property type="match status" value="1"/>
</dbReference>
<evidence type="ECO:0000256" key="2">
    <source>
        <dbReference type="ARBA" id="ARBA00010952"/>
    </source>
</evidence>
<sequence length="1778" mass="203363">MSYRHRVLVVVCLLFLLDYLSEAHNSSYLLTLPAELHGGTTEKFCLSTFGIREDVNIIFVVHNEDNTWNFNKRDTYVKGECRCTNIEVPEVYVEGYYIMTVWGFKEDQSLIFSKTIDDLKIVNKNTLTFIQTDKYMYIPGQTVKFRIVTTNINLMSKPGLISEVAVLNPNGIKMKKWADIFNQKGLLSFKFQIAPQPVLGKWKIKVIDGSKFTDFEFEVQKYVLPKFEVSIEGPSYLLVNTKKFDVKVCSHYSQGKEIQGQMESKICIRTTDEKDERPCATYHAEICGCNNFSVNTSEVGLSLNKYSLKDAFLEITASVTDVETKMVVNSTVYGPEIKNEYVKIDLQFSQGYFKPGFPYYGKVLVSKPDNSIAAGEVIEVTAVDYVNDIELSGIFTSNEKGEIYFTIDHFDKYTEEFVLQARSINGTFVNEDSHHYMYTPIDTFTVKQWFSRTGKYLQIKPLEKNLRCNSKLNLDILYTATLRERINLYYLVMSKSQIVANGQIAFRADHRYVYRKENFNNSLKITADPDDEVLSMMPYSNQTQSSPGYQKDAKHKHINYKSKKHAKRENNRRSDSAPFMANFEFDIDLIPEMSPLSYVLVYLVDDNGELVDDYQEFSVNSCFKNEVEFEIPKGPLYPNDYITFNLKTTGNSVCAINLADRSTFSGWDNWVTEQQVFNKLKEHHFQLSRFYSAEDKYCQKVLLETQHGIEMNEHRKKRVASVYSSRYVDAMFAFKSSGLTLISDINLETRPCTWLQAPVDLPSKEATDVLWEQFYNVPETTTTDTSVAEDAFMPEERFGILDYFSETWLWKDLETRKNEKLLLKTKVPSPATEWIGNVFCSSETDGLGLLALPTISVFQPFSISYIMPYTGIAGEKIPISITIQSNIKKCLTIGLRVKVSSNSEKTPKEIKGPVSCLCKEEYITTNIYLNDLPIGVINVTVQGKSILPNNRRCSKKTVDSRYIGMIDSSSAFINMRPKGFLQEITHSEYVCPSEDHGGNYVNILSTELPKDTVPGSVKAEINMFGNMLWPGLSSLENIVNDPITNGEGNILSLAATIFVMDFLNAVGKVSYEIEMKAIEIMEKCYQQQMNYIHKDGSFSIFGSQDRDGSELLTAFVLRILVKARSYIYVDEVQLQKSISWLRDQQLENGCFYDKLNYSLTFGLYEDRKNMERISTAFVIMALLEFGTPQHDLIIDKGLNCLRSHDYEDIYMLSLYAYVFTLYGHAEADKEKYQNVLERRSKVLGEETFWLNSEDSNSITSMDIEATSYALLSLLGTEATSKWQDLRPVIRWLTKQRKPMGGFMAAKDSVIAFQAISQYALMWSERQEPADITIYIDNEYDPTETFQLTNQNQFELFTYSKPFKNKIRIDAEGRGCGIIQTSLTYNVLNLKQEQSFHLRVSVENTYNNCAERKLKICSRYTGRSEKTNIVIMEVKMLTGWIPQQIVDPKHTEKVGVKKYEMTEDYVYLYFDEMNKTAKCIEIEIEQVLALSSLPAGVVVYDYYDRDVIGHTLYGVKTTCGTKEELPVVSQEEYENSMTQQRQPIALPPALQKLLKLKSKNVNHMNAAAETASSITENQQSESAIVPNDTQTINTANSTFNATSPRRKTVAEISITLKTTSVSFLTEYAEPIPVTTASSTNVSAETSKEPIVVNLSKNHKKKNCPVCWDNVPKDYHKLFCNAVEVYKISSGKNKEHLIRVMADLRPLKKLQIKKFVVPKMDKSCECACIKERGRRVLMRMKAGPKFKEMGPVRLDKHVVIFPLKSVVERHMRRLAKSCKR</sequence>
<evidence type="ECO:0000313" key="12">
    <source>
        <dbReference type="Proteomes" id="UP000515154"/>
    </source>
</evidence>
<dbReference type="InterPro" id="IPR008930">
    <property type="entry name" value="Terpenoid_cyclase/PrenylTrfase"/>
</dbReference>
<dbReference type="SMART" id="SM01361">
    <property type="entry name" value="A2M_recep"/>
    <property type="match status" value="1"/>
</dbReference>
<dbReference type="Pfam" id="PF07703">
    <property type="entry name" value="A2M_BRD"/>
    <property type="match status" value="1"/>
</dbReference>
<dbReference type="InterPro" id="IPR002890">
    <property type="entry name" value="MG2"/>
</dbReference>
<evidence type="ECO:0000313" key="13">
    <source>
        <dbReference type="RefSeq" id="XP_029637247.1"/>
    </source>
</evidence>
<evidence type="ECO:0000256" key="6">
    <source>
        <dbReference type="ARBA" id="ARBA00023157"/>
    </source>
</evidence>
<keyword evidence="8" id="KW-0732">Signal</keyword>
<dbReference type="Gene3D" id="2.60.120.1540">
    <property type="match status" value="1"/>
</dbReference>
<dbReference type="InterPro" id="IPR013783">
    <property type="entry name" value="Ig-like_fold"/>
</dbReference>
<protein>
    <submittedName>
        <fullName evidence="13">Murinoglobulin-1 isoform X1</fullName>
    </submittedName>
</protein>
<dbReference type="Pfam" id="PF00207">
    <property type="entry name" value="A2M"/>
    <property type="match status" value="1"/>
</dbReference>
<dbReference type="SMART" id="SM01360">
    <property type="entry name" value="A2M"/>
    <property type="match status" value="1"/>
</dbReference>
<feature type="signal peptide" evidence="8">
    <location>
        <begin position="1"/>
        <end position="23"/>
    </location>
</feature>
<feature type="domain" description="Alpha-macroglobulin receptor-binding" evidence="11">
    <location>
        <begin position="1426"/>
        <end position="1512"/>
    </location>
</feature>
<dbReference type="InterPro" id="IPR041555">
    <property type="entry name" value="MG3"/>
</dbReference>
<keyword evidence="5" id="KW-0722">Serine protease inhibitor</keyword>